<feature type="compositionally biased region" description="Low complexity" evidence="1">
    <location>
        <begin position="161"/>
        <end position="184"/>
    </location>
</feature>
<accession>A0A1X2HGE4</accession>
<keyword evidence="2" id="KW-0732">Signal</keyword>
<feature type="region of interest" description="Disordered" evidence="1">
    <location>
        <begin position="333"/>
        <end position="355"/>
    </location>
</feature>
<feature type="region of interest" description="Disordered" evidence="1">
    <location>
        <begin position="148"/>
        <end position="189"/>
    </location>
</feature>
<dbReference type="InParanoid" id="A0A1X2HGE4"/>
<evidence type="ECO:0000256" key="2">
    <source>
        <dbReference type="SAM" id="SignalP"/>
    </source>
</evidence>
<evidence type="ECO:0000313" key="4">
    <source>
        <dbReference type="Proteomes" id="UP000242180"/>
    </source>
</evidence>
<dbReference type="Proteomes" id="UP000242180">
    <property type="component" value="Unassembled WGS sequence"/>
</dbReference>
<reference evidence="3 4" key="1">
    <citation type="submission" date="2016-07" db="EMBL/GenBank/DDBJ databases">
        <title>Pervasive Adenine N6-methylation of Active Genes in Fungi.</title>
        <authorList>
            <consortium name="DOE Joint Genome Institute"/>
            <person name="Mondo S.J."/>
            <person name="Dannebaum R.O."/>
            <person name="Kuo R.C."/>
            <person name="Labutti K."/>
            <person name="Haridas S."/>
            <person name="Kuo A."/>
            <person name="Salamov A."/>
            <person name="Ahrendt S.R."/>
            <person name="Lipzen A."/>
            <person name="Sullivan W."/>
            <person name="Andreopoulos W.B."/>
            <person name="Clum A."/>
            <person name="Lindquist E."/>
            <person name="Daum C."/>
            <person name="Ramamoorthy G.K."/>
            <person name="Gryganskyi A."/>
            <person name="Culley D."/>
            <person name="Magnuson J.K."/>
            <person name="James T.Y."/>
            <person name="O'Malley M.A."/>
            <person name="Stajich J.E."/>
            <person name="Spatafora J.W."/>
            <person name="Visel A."/>
            <person name="Grigoriev I.V."/>
        </authorList>
    </citation>
    <scope>NUCLEOTIDE SEQUENCE [LARGE SCALE GENOMIC DNA]</scope>
    <source>
        <strain evidence="3 4">NRRL 2496</strain>
    </source>
</reference>
<dbReference type="AlphaFoldDB" id="A0A1X2HGE4"/>
<feature type="region of interest" description="Disordered" evidence="1">
    <location>
        <begin position="224"/>
        <end position="293"/>
    </location>
</feature>
<feature type="signal peptide" evidence="2">
    <location>
        <begin position="1"/>
        <end position="20"/>
    </location>
</feature>
<gene>
    <name evidence="3" type="ORF">BCR43DRAFT_490689</name>
</gene>
<proteinExistence type="predicted"/>
<feature type="compositionally biased region" description="Basic and acidic residues" evidence="1">
    <location>
        <begin position="124"/>
        <end position="133"/>
    </location>
</feature>
<dbReference type="STRING" id="13706.A0A1X2HGE4"/>
<protein>
    <submittedName>
        <fullName evidence="3">Uncharacterized protein</fullName>
    </submittedName>
</protein>
<organism evidence="3 4">
    <name type="scientific">Syncephalastrum racemosum</name>
    <name type="common">Filamentous fungus</name>
    <dbReference type="NCBI Taxonomy" id="13706"/>
    <lineage>
        <taxon>Eukaryota</taxon>
        <taxon>Fungi</taxon>
        <taxon>Fungi incertae sedis</taxon>
        <taxon>Mucoromycota</taxon>
        <taxon>Mucoromycotina</taxon>
        <taxon>Mucoromycetes</taxon>
        <taxon>Mucorales</taxon>
        <taxon>Syncephalastraceae</taxon>
        <taxon>Syncephalastrum</taxon>
    </lineage>
</organism>
<feature type="compositionally biased region" description="Low complexity" evidence="1">
    <location>
        <begin position="270"/>
        <end position="291"/>
    </location>
</feature>
<evidence type="ECO:0000313" key="3">
    <source>
        <dbReference type="EMBL" id="ORY97988.1"/>
    </source>
</evidence>
<sequence>MRYSVITIAAAVCLLAGTQAAPVGTDAIATPVNANEAVSQVAATADTTSGTGAQTAGGIANTASNDIDSAVNGKSEQAPKEKRQLTGSTLGAGSALGAGNPADAAVKVATNTLNLGTGPSGPAPEKRSGPSDIGKDVRAAALSTVASASDLTGKEDKKQDANAAAAGKAPTAAEAKPPAPQAKLPVKRAAGSGTLDVTNAIQAPVNQAAAQTGSLPTGGVTEAARAEVAEVTGQKQQPAAAAKREEDPETAPEDGTGKGEATEVQGEQSGEGADVAKAGGAAPAGGPANSGDVVSKIEQGALGGNGAINTVQAKVAEVQATAQGTVDKATGNAVTDALSGGNSNAQAEPADEKAQ</sequence>
<comment type="caution">
    <text evidence="3">The sequence shown here is derived from an EMBL/GenBank/DDBJ whole genome shotgun (WGS) entry which is preliminary data.</text>
</comment>
<feature type="region of interest" description="Disordered" evidence="1">
    <location>
        <begin position="113"/>
        <end position="133"/>
    </location>
</feature>
<feature type="chain" id="PRO_5013095165" evidence="2">
    <location>
        <begin position="21"/>
        <end position="355"/>
    </location>
</feature>
<keyword evidence="4" id="KW-1185">Reference proteome</keyword>
<name>A0A1X2HGE4_SYNRA</name>
<dbReference type="EMBL" id="MCGN01000004">
    <property type="protein sequence ID" value="ORY97988.1"/>
    <property type="molecule type" value="Genomic_DNA"/>
</dbReference>
<evidence type="ECO:0000256" key="1">
    <source>
        <dbReference type="SAM" id="MobiDB-lite"/>
    </source>
</evidence>